<dbReference type="GO" id="GO:0005879">
    <property type="term" value="C:axonemal microtubule"/>
    <property type="evidence" value="ECO:0007669"/>
    <property type="project" value="TreeGrafter"/>
</dbReference>
<evidence type="ECO:0000256" key="1">
    <source>
        <dbReference type="ARBA" id="ARBA00004138"/>
    </source>
</evidence>
<evidence type="ECO:0000313" key="8">
    <source>
        <dbReference type="Proteomes" id="UP000694569"/>
    </source>
</evidence>
<dbReference type="AlphaFoldDB" id="A0A8C5PS58"/>
<organism evidence="7 8">
    <name type="scientific">Leptobrachium leishanense</name>
    <name type="common">Leishan spiny toad</name>
    <dbReference type="NCBI Taxonomy" id="445787"/>
    <lineage>
        <taxon>Eukaryota</taxon>
        <taxon>Metazoa</taxon>
        <taxon>Chordata</taxon>
        <taxon>Craniata</taxon>
        <taxon>Vertebrata</taxon>
        <taxon>Euteleostomi</taxon>
        <taxon>Amphibia</taxon>
        <taxon>Batrachia</taxon>
        <taxon>Anura</taxon>
        <taxon>Pelobatoidea</taxon>
        <taxon>Megophryidae</taxon>
        <taxon>Leptobrachium</taxon>
    </lineage>
</organism>
<evidence type="ECO:0000256" key="3">
    <source>
        <dbReference type="ARBA" id="ARBA00022490"/>
    </source>
</evidence>
<keyword evidence="5" id="KW-0966">Cell projection</keyword>
<proteinExistence type="predicted"/>
<reference evidence="7" key="1">
    <citation type="submission" date="2025-08" db="UniProtKB">
        <authorList>
            <consortium name="Ensembl"/>
        </authorList>
    </citation>
    <scope>IDENTIFICATION</scope>
</reference>
<feature type="domain" description="Enkurin" evidence="6">
    <location>
        <begin position="164"/>
        <end position="256"/>
    </location>
</feature>
<accession>A0A8C5PS58</accession>
<dbReference type="OrthoDB" id="2123594at2759"/>
<dbReference type="PANTHER" id="PTHR21490:SF0">
    <property type="entry name" value="ENKURIN"/>
    <property type="match status" value="1"/>
</dbReference>
<dbReference type="PANTHER" id="PTHR21490">
    <property type="entry name" value="ENKURIN-RELATED"/>
    <property type="match status" value="1"/>
</dbReference>
<evidence type="ECO:0000256" key="5">
    <source>
        <dbReference type="ARBA" id="ARBA00023273"/>
    </source>
</evidence>
<name>A0A8C5PS58_9ANUR</name>
<dbReference type="Ensembl" id="ENSLLET00000028128.1">
    <property type="protein sequence ID" value="ENSLLEP00000027078.1"/>
    <property type="gene ID" value="ENSLLEG00000017175.1"/>
</dbReference>
<sequence length="259" mass="29890">METHPEENIYNLIPRAEAKITKLSRYISRFTDSVKAEEKKNRAACKTMGPAELKVPSPKQYLQKHTNEAKLSQKGALLKREPRCLDEGRRRPPVPLRIDHPAMGERSQKSFIKTNINSVTMAEPKKPQPIMVDTNNGDKQVLETSGLVPKYIKKKDFGSTPQYLLKRIREARQAQYDAYVESQSKMGTEQELFEEERQAVIQGLKKNWDDLHHDYQGLSLTIDTPVLKAYKARLEVEMKQLEQDIDLMERHKAIYIATN</sequence>
<dbReference type="Proteomes" id="UP000694569">
    <property type="component" value="Unplaced"/>
</dbReference>
<evidence type="ECO:0000256" key="2">
    <source>
        <dbReference type="ARBA" id="ARBA00004245"/>
    </source>
</evidence>
<keyword evidence="8" id="KW-1185">Reference proteome</keyword>
<dbReference type="GO" id="GO:0001669">
    <property type="term" value="C:acrosomal vesicle"/>
    <property type="evidence" value="ECO:0007669"/>
    <property type="project" value="TreeGrafter"/>
</dbReference>
<dbReference type="PROSITE" id="PS51665">
    <property type="entry name" value="ENKURIN"/>
    <property type="match status" value="1"/>
</dbReference>
<keyword evidence="4" id="KW-0206">Cytoskeleton</keyword>
<evidence type="ECO:0000259" key="6">
    <source>
        <dbReference type="PROSITE" id="PS51665"/>
    </source>
</evidence>
<evidence type="ECO:0000256" key="4">
    <source>
        <dbReference type="ARBA" id="ARBA00023212"/>
    </source>
</evidence>
<dbReference type="InterPro" id="IPR027012">
    <property type="entry name" value="Enkurin_dom"/>
</dbReference>
<keyword evidence="3" id="KW-0963">Cytoplasm</keyword>
<dbReference type="GO" id="GO:0005516">
    <property type="term" value="F:calmodulin binding"/>
    <property type="evidence" value="ECO:0007669"/>
    <property type="project" value="TreeGrafter"/>
</dbReference>
<comment type="subcellular location">
    <subcellularLocation>
        <location evidence="1">Cell projection</location>
        <location evidence="1">Cilium</location>
    </subcellularLocation>
    <subcellularLocation>
        <location evidence="2">Cytoplasm</location>
        <location evidence="2">Cytoskeleton</location>
    </subcellularLocation>
</comment>
<reference evidence="7" key="2">
    <citation type="submission" date="2025-09" db="UniProtKB">
        <authorList>
            <consortium name="Ensembl"/>
        </authorList>
    </citation>
    <scope>IDENTIFICATION</scope>
</reference>
<dbReference type="Pfam" id="PF13864">
    <property type="entry name" value="Enkurin"/>
    <property type="match status" value="1"/>
</dbReference>
<evidence type="ECO:0000313" key="7">
    <source>
        <dbReference type="Ensembl" id="ENSLLEP00000027078.1"/>
    </source>
</evidence>
<dbReference type="GeneTree" id="ENSGT00940000153866"/>
<protein>
    <recommendedName>
        <fullName evidence="6">Enkurin domain-containing protein</fullName>
    </recommendedName>
</protein>
<dbReference type="InterPro" id="IPR052102">
    <property type="entry name" value="Enkurin_domain-protein"/>
</dbReference>